<evidence type="ECO:0000313" key="2">
    <source>
        <dbReference type="Proteomes" id="UP000577362"/>
    </source>
</evidence>
<organism evidence="1 2">
    <name type="scientific">Chelatococcus caeni</name>
    <dbReference type="NCBI Taxonomy" id="1348468"/>
    <lineage>
        <taxon>Bacteria</taxon>
        <taxon>Pseudomonadati</taxon>
        <taxon>Pseudomonadota</taxon>
        <taxon>Alphaproteobacteria</taxon>
        <taxon>Hyphomicrobiales</taxon>
        <taxon>Chelatococcaceae</taxon>
        <taxon>Chelatococcus</taxon>
    </lineage>
</organism>
<sequence>MADGDILKAAGKAIRKGLRDGITTAAAASIAITAATADITARPTRDEWVFIRTQQGRATAADWRETTVLLGYQARIVLACEQYDVVFVEKSRRTGATWGAAADAVLRSASPRNNGGMDTLYMGTSHDMAKEFIDAAAMWARLFEKVCAGISETIFDDGSEKGIQALKIDFASGFSIVALSSKPRSLRGRQGFAILDEAAFVDNLAELLKAAMAFLMWGGKVLVISTHNGADNPFNQVITDIRAGRVNYGLVRFDLDDALRDGLFERMCLVNSHKHGEWTPEKEADWREKLVSDYRDGADEELYCIPSQGSGAWLPSPLIEARMVDAPILRLSFPESFALEPEHIRKATVQRWIEEELLPVMRATLDPTLMTGFGMDVGRHRDLTVMCPMQISRLMRRVVPFMVELQRVPFQQQEQIRDALVAGLPRFIGGRTDATGIGASLAESGMQKFGQRMVEVKFSTEWYRVEMPPVKAAFEDDMIAVPRDAEVSADLRAFKVIKGIATLPALRTTTATGGTRHGDAGIAIVLAYSATRQPFEAYGYESAQPGADAEYERRRRLRPVDSYRDNMMPGRNDGLW</sequence>
<name>A0A840BVX3_9HYPH</name>
<gene>
    <name evidence="1" type="ORF">GGR16_001729</name>
</gene>
<dbReference type="Pfam" id="PF03237">
    <property type="entry name" value="Terminase_6N"/>
    <property type="match status" value="1"/>
</dbReference>
<evidence type="ECO:0000313" key="1">
    <source>
        <dbReference type="EMBL" id="MBB4016723.1"/>
    </source>
</evidence>
<comment type="caution">
    <text evidence="1">The sequence shown here is derived from an EMBL/GenBank/DDBJ whole genome shotgun (WGS) entry which is preliminary data.</text>
</comment>
<keyword evidence="2" id="KW-1185">Reference proteome</keyword>
<dbReference type="EMBL" id="JACIEN010000001">
    <property type="protein sequence ID" value="MBB4016723.1"/>
    <property type="molecule type" value="Genomic_DNA"/>
</dbReference>
<protein>
    <submittedName>
        <fullName evidence="1">Phage FluMu gp28-like protein</fullName>
    </submittedName>
</protein>
<dbReference type="InterPro" id="IPR012036">
    <property type="entry name" value="Phage_Mu_Gp28"/>
</dbReference>
<dbReference type="PIRSF" id="PIRSF007056">
    <property type="entry name" value="UCP007056"/>
    <property type="match status" value="1"/>
</dbReference>
<dbReference type="Gene3D" id="3.40.50.300">
    <property type="entry name" value="P-loop containing nucleotide triphosphate hydrolases"/>
    <property type="match status" value="1"/>
</dbReference>
<dbReference type="RefSeq" id="WP_183316262.1">
    <property type="nucleotide sequence ID" value="NZ_JACIEN010000001.1"/>
</dbReference>
<accession>A0A840BVX3</accession>
<reference evidence="1 2" key="1">
    <citation type="submission" date="2020-08" db="EMBL/GenBank/DDBJ databases">
        <title>Genomic Encyclopedia of Type Strains, Phase IV (KMG-IV): sequencing the most valuable type-strain genomes for metagenomic binning, comparative biology and taxonomic classification.</title>
        <authorList>
            <person name="Goeker M."/>
        </authorList>
    </citation>
    <scope>NUCLEOTIDE SEQUENCE [LARGE SCALE GENOMIC DNA]</scope>
    <source>
        <strain evidence="1 2">DSM 103737</strain>
    </source>
</reference>
<dbReference type="Proteomes" id="UP000577362">
    <property type="component" value="Unassembled WGS sequence"/>
</dbReference>
<dbReference type="InterPro" id="IPR027417">
    <property type="entry name" value="P-loop_NTPase"/>
</dbReference>
<dbReference type="Gene3D" id="3.30.420.240">
    <property type="match status" value="1"/>
</dbReference>
<proteinExistence type="predicted"/>
<dbReference type="AlphaFoldDB" id="A0A840BVX3"/>